<evidence type="ECO:0000256" key="6">
    <source>
        <dbReference type="SAM" id="MobiDB-lite"/>
    </source>
</evidence>
<dbReference type="PANTHER" id="PTHR11241:SF0">
    <property type="entry name" value="DEOXYURIDINE 5'-TRIPHOSPHATE NUCLEOTIDOHYDROLASE"/>
    <property type="match status" value="1"/>
</dbReference>
<dbReference type="GO" id="GO:0000287">
    <property type="term" value="F:magnesium ion binding"/>
    <property type="evidence" value="ECO:0007669"/>
    <property type="project" value="UniProtKB-UniRule"/>
</dbReference>
<organism evidence="8 9">
    <name type="scientific">Hippocampus comes</name>
    <name type="common">Tiger tail seahorse</name>
    <dbReference type="NCBI Taxonomy" id="109280"/>
    <lineage>
        <taxon>Eukaryota</taxon>
        <taxon>Metazoa</taxon>
        <taxon>Chordata</taxon>
        <taxon>Craniata</taxon>
        <taxon>Vertebrata</taxon>
        <taxon>Euteleostomi</taxon>
        <taxon>Actinopterygii</taxon>
        <taxon>Neopterygii</taxon>
        <taxon>Teleostei</taxon>
        <taxon>Neoteleostei</taxon>
        <taxon>Acanthomorphata</taxon>
        <taxon>Syngnathiaria</taxon>
        <taxon>Syngnathiformes</taxon>
        <taxon>Syngnathoidei</taxon>
        <taxon>Syngnathidae</taxon>
        <taxon>Hippocampus</taxon>
    </lineage>
</organism>
<evidence type="ECO:0000313" key="9">
    <source>
        <dbReference type="Proteomes" id="UP000264820"/>
    </source>
</evidence>
<comment type="catalytic activity">
    <reaction evidence="5">
        <text>dUTP + H2O = dUMP + diphosphate + H(+)</text>
        <dbReference type="Rhea" id="RHEA:10248"/>
        <dbReference type="ChEBI" id="CHEBI:15377"/>
        <dbReference type="ChEBI" id="CHEBI:15378"/>
        <dbReference type="ChEBI" id="CHEBI:33019"/>
        <dbReference type="ChEBI" id="CHEBI:61555"/>
        <dbReference type="ChEBI" id="CHEBI:246422"/>
        <dbReference type="EC" id="3.6.1.23"/>
    </reaction>
</comment>
<sequence length="180" mass="19115">MIGLATKPTAPPLEEEEERESDSEDDDDMLVDVRSPSYVAAVRKEIPVRATPGSAGLDLRTLTTITLLPQEIQIVKTGLGLQCPKGTYGHILPRSGLSLKGLTIQAGVIDADYQGELGIVCKLFSDQPLVLEKGSKLAQLVITSCNMTAVQEIPKPVIQTVRSDGGFGSTDKSGGCSFCV</sequence>
<dbReference type="NCBIfam" id="TIGR00576">
    <property type="entry name" value="dut"/>
    <property type="match status" value="1"/>
</dbReference>
<dbReference type="Proteomes" id="UP000264820">
    <property type="component" value="Unplaced"/>
</dbReference>
<dbReference type="STRING" id="109280.ENSHCOP00000008579"/>
<evidence type="ECO:0000259" key="7">
    <source>
        <dbReference type="Pfam" id="PF00692"/>
    </source>
</evidence>
<dbReference type="CDD" id="cd07557">
    <property type="entry name" value="trimeric_dUTPase"/>
    <property type="match status" value="1"/>
</dbReference>
<keyword evidence="5" id="KW-0460">Magnesium</keyword>
<keyword evidence="5" id="KW-0479">Metal-binding</keyword>
<dbReference type="InterPro" id="IPR036157">
    <property type="entry name" value="dUTPase-like_sf"/>
</dbReference>
<name>A0A3Q3DCL4_HIPCM</name>
<dbReference type="Pfam" id="PF00692">
    <property type="entry name" value="dUTPase"/>
    <property type="match status" value="1"/>
</dbReference>
<comment type="function">
    <text evidence="5">Involved in nucleotide metabolism via production of dUMP, the immediate precursor of thymidine nucleotides, and decreases the intracellular concentration of dUTP so that uracil cannot be incorporated into DNA.</text>
</comment>
<accession>A0A3Q3DCL4</accession>
<dbReference type="InterPro" id="IPR029054">
    <property type="entry name" value="dUTPase-like"/>
</dbReference>
<evidence type="ECO:0000313" key="8">
    <source>
        <dbReference type="Ensembl" id="ENSHCOP00000008579.1"/>
    </source>
</evidence>
<dbReference type="NCBIfam" id="NF001862">
    <property type="entry name" value="PRK00601.1"/>
    <property type="match status" value="1"/>
</dbReference>
<dbReference type="SUPFAM" id="SSF51283">
    <property type="entry name" value="dUTPase-like"/>
    <property type="match status" value="1"/>
</dbReference>
<evidence type="ECO:0000256" key="4">
    <source>
        <dbReference type="ARBA" id="ARBA00023080"/>
    </source>
</evidence>
<reference evidence="8" key="1">
    <citation type="submission" date="2025-08" db="UniProtKB">
        <authorList>
            <consortium name="Ensembl"/>
        </authorList>
    </citation>
    <scope>IDENTIFICATION</scope>
</reference>
<keyword evidence="4 5" id="KW-0546">Nucleotide metabolism</keyword>
<dbReference type="GeneTree" id="ENSGT00390000018390"/>
<dbReference type="GO" id="GO:0004170">
    <property type="term" value="F:dUTP diphosphatase activity"/>
    <property type="evidence" value="ECO:0007669"/>
    <property type="project" value="UniProtKB-UniRule"/>
</dbReference>
<dbReference type="GO" id="GO:0046081">
    <property type="term" value="P:dUTP catabolic process"/>
    <property type="evidence" value="ECO:0007669"/>
    <property type="project" value="UniProtKB-UniRule"/>
</dbReference>
<evidence type="ECO:0000256" key="2">
    <source>
        <dbReference type="ARBA" id="ARBA00006581"/>
    </source>
</evidence>
<keyword evidence="3 5" id="KW-0378">Hydrolase</keyword>
<dbReference type="Gene3D" id="2.70.40.10">
    <property type="match status" value="1"/>
</dbReference>
<dbReference type="Ensembl" id="ENSHCOT00000000056.1">
    <property type="protein sequence ID" value="ENSHCOP00000008579.1"/>
    <property type="gene ID" value="ENSHCOG00000010849.1"/>
</dbReference>
<reference evidence="8" key="2">
    <citation type="submission" date="2025-09" db="UniProtKB">
        <authorList>
            <consortium name="Ensembl"/>
        </authorList>
    </citation>
    <scope>IDENTIFICATION</scope>
</reference>
<dbReference type="OMA" id="MWKIDER"/>
<evidence type="ECO:0000256" key="5">
    <source>
        <dbReference type="RuleBase" id="RU367024"/>
    </source>
</evidence>
<dbReference type="InterPro" id="IPR033704">
    <property type="entry name" value="dUTPase_trimeric"/>
</dbReference>
<feature type="compositionally biased region" description="Acidic residues" evidence="6">
    <location>
        <begin position="13"/>
        <end position="30"/>
    </location>
</feature>
<evidence type="ECO:0000256" key="1">
    <source>
        <dbReference type="ARBA" id="ARBA00005142"/>
    </source>
</evidence>
<feature type="domain" description="dUTPase-like" evidence="7">
    <location>
        <begin position="44"/>
        <end position="170"/>
    </location>
</feature>
<dbReference type="InterPro" id="IPR008181">
    <property type="entry name" value="dUTPase"/>
</dbReference>
<protein>
    <recommendedName>
        <fullName evidence="5">Deoxyuridine 5'-triphosphate nucleotidohydrolase</fullName>
        <shortName evidence="5">dUTPase</shortName>
        <ecNumber evidence="5">3.6.1.23</ecNumber>
    </recommendedName>
    <alternativeName>
        <fullName evidence="5">dUTP pyrophosphatase</fullName>
    </alternativeName>
</protein>
<comment type="pathway">
    <text evidence="1 5">Pyrimidine metabolism; dUMP biosynthesis; dUMP from dCTP (dUTP route): step 2/2.</text>
</comment>
<keyword evidence="9" id="KW-1185">Reference proteome</keyword>
<evidence type="ECO:0000256" key="3">
    <source>
        <dbReference type="ARBA" id="ARBA00022801"/>
    </source>
</evidence>
<comment type="cofactor">
    <cofactor evidence="5">
        <name>Mg(2+)</name>
        <dbReference type="ChEBI" id="CHEBI:18420"/>
    </cofactor>
</comment>
<comment type="similarity">
    <text evidence="2 5">Belongs to the dUTPase family.</text>
</comment>
<dbReference type="EC" id="3.6.1.23" evidence="5"/>
<dbReference type="GO" id="GO:0006226">
    <property type="term" value="P:dUMP biosynthetic process"/>
    <property type="evidence" value="ECO:0007669"/>
    <property type="project" value="UniProtKB-UniRule"/>
</dbReference>
<dbReference type="UniPathway" id="UPA00610">
    <property type="reaction ID" value="UER00666"/>
</dbReference>
<dbReference type="PANTHER" id="PTHR11241">
    <property type="entry name" value="DEOXYURIDINE 5'-TRIPHOSPHATE NUCLEOTIDOHYDROLASE"/>
    <property type="match status" value="1"/>
</dbReference>
<dbReference type="AlphaFoldDB" id="A0A3Q3DCL4"/>
<proteinExistence type="inferred from homology"/>
<feature type="region of interest" description="Disordered" evidence="6">
    <location>
        <begin position="1"/>
        <end position="30"/>
    </location>
</feature>